<evidence type="ECO:0000313" key="6">
    <source>
        <dbReference type="Proteomes" id="UP000603200"/>
    </source>
</evidence>
<comment type="caution">
    <text evidence="5">The sequence shown here is derived from an EMBL/GenBank/DDBJ whole genome shotgun (WGS) entry which is preliminary data.</text>
</comment>
<dbReference type="InterPro" id="IPR020806">
    <property type="entry name" value="PKS_PP-bd"/>
</dbReference>
<accession>A0ABQ4A2D9</accession>
<dbReference type="SMART" id="SM00823">
    <property type="entry name" value="PKS_PP"/>
    <property type="match status" value="1"/>
</dbReference>
<protein>
    <recommendedName>
        <fullName evidence="4">Polyketide synthase-like phosphopantetheine-binding domain-containing protein</fullName>
    </recommendedName>
</protein>
<dbReference type="InterPro" id="IPR023213">
    <property type="entry name" value="CAT-like_dom_sf"/>
</dbReference>
<evidence type="ECO:0000256" key="3">
    <source>
        <dbReference type="ARBA" id="ARBA00022553"/>
    </source>
</evidence>
<dbReference type="EMBL" id="BOMN01000115">
    <property type="protein sequence ID" value="GIE25020.1"/>
    <property type="molecule type" value="Genomic_DNA"/>
</dbReference>
<feature type="domain" description="Polyketide synthase-like phosphopantetheine-binding" evidence="4">
    <location>
        <begin position="34"/>
        <end position="104"/>
    </location>
</feature>
<dbReference type="Proteomes" id="UP000603200">
    <property type="component" value="Unassembled WGS sequence"/>
</dbReference>
<dbReference type="Gene3D" id="3.30.559.10">
    <property type="entry name" value="Chloramphenicol acetyltransferase-like domain"/>
    <property type="match status" value="1"/>
</dbReference>
<dbReference type="Gene3D" id="1.10.1200.10">
    <property type="entry name" value="ACP-like"/>
    <property type="match status" value="1"/>
</dbReference>
<dbReference type="Pfam" id="PF00668">
    <property type="entry name" value="Condensation"/>
    <property type="match status" value="1"/>
</dbReference>
<dbReference type="InterPro" id="IPR001242">
    <property type="entry name" value="Condensation_dom"/>
</dbReference>
<proteinExistence type="predicted"/>
<dbReference type="InterPro" id="IPR009081">
    <property type="entry name" value="PP-bd_ACP"/>
</dbReference>
<dbReference type="Pfam" id="PF00550">
    <property type="entry name" value="PP-binding"/>
    <property type="match status" value="1"/>
</dbReference>
<keyword evidence="2" id="KW-0596">Phosphopantetheine</keyword>
<keyword evidence="6" id="KW-1185">Reference proteome</keyword>
<organism evidence="5 6">
    <name type="scientific">Winogradskya humida</name>
    <dbReference type="NCBI Taxonomy" id="113566"/>
    <lineage>
        <taxon>Bacteria</taxon>
        <taxon>Bacillati</taxon>
        <taxon>Actinomycetota</taxon>
        <taxon>Actinomycetes</taxon>
        <taxon>Micromonosporales</taxon>
        <taxon>Micromonosporaceae</taxon>
        <taxon>Winogradskya</taxon>
    </lineage>
</organism>
<dbReference type="InterPro" id="IPR036736">
    <property type="entry name" value="ACP-like_sf"/>
</dbReference>
<gene>
    <name evidence="5" type="ORF">Ahu01nite_081220</name>
</gene>
<reference evidence="5 6" key="1">
    <citation type="submission" date="2021-01" db="EMBL/GenBank/DDBJ databases">
        <title>Whole genome shotgun sequence of Actinoplanes humidus NBRC 14915.</title>
        <authorList>
            <person name="Komaki H."/>
            <person name="Tamura T."/>
        </authorList>
    </citation>
    <scope>NUCLEOTIDE SEQUENCE [LARGE SCALE GENOMIC DNA]</scope>
    <source>
        <strain evidence="5 6">NBRC 14915</strain>
    </source>
</reference>
<dbReference type="PANTHER" id="PTHR45527:SF1">
    <property type="entry name" value="FATTY ACID SYNTHASE"/>
    <property type="match status" value="1"/>
</dbReference>
<name>A0ABQ4A2D9_9ACTN</name>
<keyword evidence="3" id="KW-0597">Phosphoprotein</keyword>
<dbReference type="Gene3D" id="3.30.559.30">
    <property type="entry name" value="Nonribosomal peptide synthetase, condensation domain"/>
    <property type="match status" value="1"/>
</dbReference>
<dbReference type="SUPFAM" id="SSF47336">
    <property type="entry name" value="ACP-like"/>
    <property type="match status" value="1"/>
</dbReference>
<dbReference type="CDD" id="cd19531">
    <property type="entry name" value="LCL_NRPS-like"/>
    <property type="match status" value="1"/>
</dbReference>
<sequence length="581" mass="62482">MRWREVLAGAAVRHSDKPPEHRIGAGCDRTESIAEFLSVCVAERTGGDPRAVPLDRPFSELGLDSLDLLRLQHHVQSRLHVDLGEGRNSGRGIAALAAEIAGRPRTVPMTDSGETVGDFPPTAGQRATWFLAQLAPDSSAFHLSTAAEVTGDLNAEALRRALTRVAHRHAALRTSFPVIDGEPVQRVHAVLAPAYAGHDATTWTDEELAARLRATAHRPFELAPGPLVRLELFHRGPADYRLVLAVHHLVADLWSLEILLRELDAAYRHEIGAGPTRQPVAVPGFAAVQPVAVPGFAAVQPWIDSRLDAATVAGAEDFWRTELDGAPTMLDLRTDRPRGPRQRFTGGVSRFHLDATTSARLAALAHSLGTTLYVVLLCAFQVLLSRTTGQRDLLVGSPVHGRSRAETAGTIGPFTTTAVLRARIDPGESFADLVRRAAVRVPRALDQALLPLSRLVDELRVPRDPGRPPLVQALFTLQRPTGPPGDALAGFLLGHRESRLDVGGLDLLPVPLPDGGTRLDLQLTVAEVGGVLGGLLQYDAELFDAATAERLSGQFRTLLTAVCEDADRQIGRLPPGPHPPS</sequence>
<evidence type="ECO:0000259" key="4">
    <source>
        <dbReference type="SMART" id="SM00823"/>
    </source>
</evidence>
<evidence type="ECO:0000256" key="2">
    <source>
        <dbReference type="ARBA" id="ARBA00022450"/>
    </source>
</evidence>
<dbReference type="SUPFAM" id="SSF52777">
    <property type="entry name" value="CoA-dependent acyltransferases"/>
    <property type="match status" value="2"/>
</dbReference>
<evidence type="ECO:0000313" key="5">
    <source>
        <dbReference type="EMBL" id="GIE25020.1"/>
    </source>
</evidence>
<evidence type="ECO:0000256" key="1">
    <source>
        <dbReference type="ARBA" id="ARBA00001957"/>
    </source>
</evidence>
<dbReference type="PANTHER" id="PTHR45527">
    <property type="entry name" value="NONRIBOSOMAL PEPTIDE SYNTHETASE"/>
    <property type="match status" value="1"/>
</dbReference>
<dbReference type="RefSeq" id="WP_203841997.1">
    <property type="nucleotide sequence ID" value="NZ_BAAATV010000015.1"/>
</dbReference>
<comment type="cofactor">
    <cofactor evidence="1">
        <name>pantetheine 4'-phosphate</name>
        <dbReference type="ChEBI" id="CHEBI:47942"/>
    </cofactor>
</comment>